<dbReference type="AlphaFoldDB" id="J9GQ36"/>
<protein>
    <recommendedName>
        <fullName evidence="2">Outer membrane insertion signal domain protein</fullName>
    </recommendedName>
</protein>
<name>J9GQ36_9ZZZZ</name>
<accession>J9GQ36</accession>
<gene>
    <name evidence="1" type="ORF">EVA_01985</name>
</gene>
<dbReference type="EMBL" id="AMCI01000295">
    <property type="protein sequence ID" value="EJX09904.1"/>
    <property type="molecule type" value="Genomic_DNA"/>
</dbReference>
<proteinExistence type="predicted"/>
<comment type="caution">
    <text evidence="1">The sequence shown here is derived from an EMBL/GenBank/DDBJ whole genome shotgun (WGS) entry which is preliminary data.</text>
</comment>
<organism evidence="1">
    <name type="scientific">gut metagenome</name>
    <dbReference type="NCBI Taxonomy" id="749906"/>
    <lineage>
        <taxon>unclassified sequences</taxon>
        <taxon>metagenomes</taxon>
        <taxon>organismal metagenomes</taxon>
    </lineage>
</organism>
<evidence type="ECO:0000313" key="1">
    <source>
        <dbReference type="EMBL" id="EJX09904.1"/>
    </source>
</evidence>
<reference evidence="1" key="1">
    <citation type="journal article" date="2012" name="PLoS ONE">
        <title>Gene sets for utilization of primary and secondary nutrition supplies in the distal gut of endangered iberian lynx.</title>
        <authorList>
            <person name="Alcaide M."/>
            <person name="Messina E."/>
            <person name="Richter M."/>
            <person name="Bargiela R."/>
            <person name="Peplies J."/>
            <person name="Huws S.A."/>
            <person name="Newbold C.J."/>
            <person name="Golyshin P.N."/>
            <person name="Simon M.A."/>
            <person name="Lopez G."/>
            <person name="Yakimov M.M."/>
            <person name="Ferrer M."/>
        </authorList>
    </citation>
    <scope>NUCLEOTIDE SEQUENCE</scope>
</reference>
<evidence type="ECO:0008006" key="2">
    <source>
        <dbReference type="Google" id="ProtNLM"/>
    </source>
</evidence>
<sequence length="782" mass="86520">MNLQISKTMKMFRLPKKYYIAATFACLCAATVQSQNYGALQHMLQKRPANERFQSNRPNEHLFLSTGISVNQLLTGGDAQDGSSISVYFQGGKWFTPIHALRIGINGSILNSGIYSEKVKMIGGNLDYLLNISSLALGYNDKRLFELLAVTGAELGYSKVNNVNANSHSGCYYGLYLGLQGNIRLSQTLDFFVEPRFGLYNDNYTHAETWRNYQQRLTVLAGINYTPAAPMGTRIHFDNFENNRLSDHLFISLWGGINALKTDGIKNSLKGMGPQAGVSIGRWMTPLSGLRLSAGLGYVDAPENSVASKLKHGELRADYMLNINNLLWGYDAERLFTLSGIIGANLAVTKGIEESEKWALGTGVGLQGSFRLNRSLDLFMEPRINLYQKKYAGGKGFFHSDQTGELNLGVTYHAVERNARASKHFSKQFADHIFMTSGIGAQLFLNRENLKHASALGPQATVSVGKWFTPTSGLRLVGSAGYFSNMDRLPVNVSGNRLRHINISVGADYLWNLTNTLSGYDPNRLFELIGTAGANLSLASRSEHNLQPGIQVGMQALWHLNDFLGIYIEPQVRVYGDKFIESNLGFIQKDVLTSINAGFHYRFAPYSQQNNRLEFNKNQRRNFITIASGASSLAVGNKDLINHAGIETRISVGHWFSPLSAWRITGNFLCNAENSNESDMKYGGVSLEYMMSLSTLAKGYKASPVLDVLPFIGLTGGIVQRLDEKKFIPGLDAGAQIRLGFASNWGLFVEPRVGICSDHYDGYKQNRADRRASLTAGLSYQF</sequence>